<name>A0ABQ0TTW5_9BACL</name>
<sequence>MASKIDNPLSIRFVIPEQRAFYLQMKKDDKLVAMPNIEQDELDSFYI</sequence>
<organism evidence="1 2">
    <name type="scientific">Brevibacillus reuszeri</name>
    <dbReference type="NCBI Taxonomy" id="54915"/>
    <lineage>
        <taxon>Bacteria</taxon>
        <taxon>Bacillati</taxon>
        <taxon>Bacillota</taxon>
        <taxon>Bacilli</taxon>
        <taxon>Bacillales</taxon>
        <taxon>Paenibacillaceae</taxon>
        <taxon>Brevibacillus</taxon>
    </lineage>
</organism>
<dbReference type="EMBL" id="BJON01000020">
    <property type="protein sequence ID" value="GED71377.1"/>
    <property type="molecule type" value="Genomic_DNA"/>
</dbReference>
<comment type="caution">
    <text evidence="1">The sequence shown here is derived from an EMBL/GenBank/DDBJ whole genome shotgun (WGS) entry which is preliminary data.</text>
</comment>
<proteinExistence type="predicted"/>
<keyword evidence="2" id="KW-1185">Reference proteome</keyword>
<dbReference type="Proteomes" id="UP000319578">
    <property type="component" value="Unassembled WGS sequence"/>
</dbReference>
<protein>
    <submittedName>
        <fullName evidence="1">Uncharacterized protein</fullName>
    </submittedName>
</protein>
<accession>A0ABQ0TTW5</accession>
<evidence type="ECO:0000313" key="1">
    <source>
        <dbReference type="EMBL" id="GED71377.1"/>
    </source>
</evidence>
<evidence type="ECO:0000313" key="2">
    <source>
        <dbReference type="Proteomes" id="UP000319578"/>
    </source>
</evidence>
<gene>
    <name evidence="1" type="ORF">BRE01_50790</name>
</gene>
<dbReference type="RefSeq" id="WP_236700126.1">
    <property type="nucleotide sequence ID" value="NZ_BJON01000020.1"/>
</dbReference>
<reference evidence="1 2" key="1">
    <citation type="submission" date="2019-06" db="EMBL/GenBank/DDBJ databases">
        <title>Whole genome shotgun sequence of Brevibacillus reuszeri NBRC 15719.</title>
        <authorList>
            <person name="Hosoyama A."/>
            <person name="Uohara A."/>
            <person name="Ohji S."/>
            <person name="Ichikawa N."/>
        </authorList>
    </citation>
    <scope>NUCLEOTIDE SEQUENCE [LARGE SCALE GENOMIC DNA]</scope>
    <source>
        <strain evidence="1 2">NBRC 15719</strain>
    </source>
</reference>